<feature type="signal peptide" evidence="2">
    <location>
        <begin position="1"/>
        <end position="29"/>
    </location>
</feature>
<dbReference type="Proteomes" id="UP000187012">
    <property type="component" value="Unassembled WGS sequence"/>
</dbReference>
<dbReference type="EMBL" id="CYGX02000120">
    <property type="protein sequence ID" value="SIT48992.1"/>
    <property type="molecule type" value="Genomic_DNA"/>
</dbReference>
<name>A0A1N7SNS7_9BURK</name>
<keyword evidence="4" id="KW-1185">Reference proteome</keyword>
<organism evidence="3 4">
    <name type="scientific">Paraburkholderia ribeironis</name>
    <dbReference type="NCBI Taxonomy" id="1247936"/>
    <lineage>
        <taxon>Bacteria</taxon>
        <taxon>Pseudomonadati</taxon>
        <taxon>Pseudomonadota</taxon>
        <taxon>Betaproteobacteria</taxon>
        <taxon>Burkholderiales</taxon>
        <taxon>Burkholderiaceae</taxon>
        <taxon>Paraburkholderia</taxon>
    </lineage>
</organism>
<protein>
    <submittedName>
        <fullName evidence="3">Uncharacterized protein</fullName>
    </submittedName>
</protein>
<feature type="chain" id="PRO_5012162035" evidence="2">
    <location>
        <begin position="30"/>
        <end position="185"/>
    </location>
</feature>
<proteinExistence type="predicted"/>
<evidence type="ECO:0000313" key="3">
    <source>
        <dbReference type="EMBL" id="SIT48992.1"/>
    </source>
</evidence>
<keyword evidence="2" id="KW-0732">Signal</keyword>
<evidence type="ECO:0000313" key="4">
    <source>
        <dbReference type="Proteomes" id="UP000187012"/>
    </source>
</evidence>
<evidence type="ECO:0000256" key="2">
    <source>
        <dbReference type="SAM" id="SignalP"/>
    </source>
</evidence>
<dbReference type="STRING" id="1247936.BN2475_1200003"/>
<sequence>MVVEPFMLDAEAVVALAAFVAFTALMACAAFAPLATDASAADAAAFAAGDDATRADAAEDSDGAANDTAADRAQTAAVSERHNDTTGFINRSACLTSAVHPSGGHCAHSVCRMSMRNWETDCQVSAPRFPALYIGRSGEILRDEARRRECPIYGTEPARHASGSLRFRRQSSRHICPVWRGAKIA</sequence>
<reference evidence="3 4" key="1">
    <citation type="submission" date="2016-12" db="EMBL/GenBank/DDBJ databases">
        <authorList>
            <person name="Song W.-J."/>
            <person name="Kurnit D.M."/>
        </authorList>
    </citation>
    <scope>NUCLEOTIDE SEQUENCE [LARGE SCALE GENOMIC DNA]</scope>
    <source>
        <strain evidence="3 4">STM7296</strain>
    </source>
</reference>
<accession>A0A1N7SNS7</accession>
<evidence type="ECO:0000256" key="1">
    <source>
        <dbReference type="SAM" id="MobiDB-lite"/>
    </source>
</evidence>
<gene>
    <name evidence="3" type="ORF">BN2475_1200003</name>
</gene>
<dbReference type="AlphaFoldDB" id="A0A1N7SNS7"/>
<feature type="region of interest" description="Disordered" evidence="1">
    <location>
        <begin position="57"/>
        <end position="82"/>
    </location>
</feature>